<evidence type="ECO:0000256" key="1">
    <source>
        <dbReference type="ARBA" id="ARBA00005254"/>
    </source>
</evidence>
<dbReference type="EMBL" id="JACIDK010000007">
    <property type="protein sequence ID" value="MBB3893125.1"/>
    <property type="molecule type" value="Genomic_DNA"/>
</dbReference>
<organism evidence="3 4">
    <name type="scientific">Phenylobacterium haematophilum</name>
    <dbReference type="NCBI Taxonomy" id="98513"/>
    <lineage>
        <taxon>Bacteria</taxon>
        <taxon>Pseudomonadati</taxon>
        <taxon>Pseudomonadota</taxon>
        <taxon>Alphaproteobacteria</taxon>
        <taxon>Caulobacterales</taxon>
        <taxon>Caulobacteraceae</taxon>
        <taxon>Phenylobacterium</taxon>
    </lineage>
</organism>
<comment type="similarity">
    <text evidence="1 2">Belongs to the enoyl-CoA hydratase/isomerase family.</text>
</comment>
<dbReference type="AlphaFoldDB" id="A0A840A2D7"/>
<dbReference type="PROSITE" id="PS00166">
    <property type="entry name" value="ENOYL_COA_HYDRATASE"/>
    <property type="match status" value="1"/>
</dbReference>
<dbReference type="PANTHER" id="PTHR43802">
    <property type="entry name" value="ENOYL-COA HYDRATASE"/>
    <property type="match status" value="1"/>
</dbReference>
<dbReference type="InterPro" id="IPR001753">
    <property type="entry name" value="Enoyl-CoA_hydra/iso"/>
</dbReference>
<dbReference type="CDD" id="cd06558">
    <property type="entry name" value="crotonase-like"/>
    <property type="match status" value="1"/>
</dbReference>
<dbReference type="InterPro" id="IPR018376">
    <property type="entry name" value="Enoyl-CoA_hyd/isom_CS"/>
</dbReference>
<dbReference type="EC" id="5.3.3.18" evidence="3"/>
<proteinExistence type="inferred from homology"/>
<dbReference type="InterPro" id="IPR014748">
    <property type="entry name" value="Enoyl-CoA_hydra_C"/>
</dbReference>
<name>A0A840A2D7_9CAUL</name>
<dbReference type="GO" id="GO:0016853">
    <property type="term" value="F:isomerase activity"/>
    <property type="evidence" value="ECO:0007669"/>
    <property type="project" value="UniProtKB-KW"/>
</dbReference>
<protein>
    <submittedName>
        <fullName evidence="3">2-(1,2-epoxy-1,2-dihydrophenyl)acetyl-CoA isomerase</fullName>
        <ecNumber evidence="3">5.3.3.18</ecNumber>
    </submittedName>
</protein>
<keyword evidence="3" id="KW-0413">Isomerase</keyword>
<reference evidence="3 4" key="1">
    <citation type="submission" date="2020-08" db="EMBL/GenBank/DDBJ databases">
        <title>Genomic Encyclopedia of Type Strains, Phase IV (KMG-IV): sequencing the most valuable type-strain genomes for metagenomic binning, comparative biology and taxonomic classification.</title>
        <authorList>
            <person name="Goeker M."/>
        </authorList>
    </citation>
    <scope>NUCLEOTIDE SEQUENCE [LARGE SCALE GENOMIC DNA]</scope>
    <source>
        <strain evidence="3 4">DSM 21793</strain>
    </source>
</reference>
<dbReference type="RefSeq" id="WP_183776329.1">
    <property type="nucleotide sequence ID" value="NZ_JACIDK010000007.1"/>
</dbReference>
<comment type="caution">
    <text evidence="3">The sequence shown here is derived from an EMBL/GenBank/DDBJ whole genome shotgun (WGS) entry which is preliminary data.</text>
</comment>
<dbReference type="Gene3D" id="3.90.226.10">
    <property type="entry name" value="2-enoyl-CoA Hydratase, Chain A, domain 1"/>
    <property type="match status" value="1"/>
</dbReference>
<evidence type="ECO:0000313" key="3">
    <source>
        <dbReference type="EMBL" id="MBB3893125.1"/>
    </source>
</evidence>
<dbReference type="Gene3D" id="1.10.12.10">
    <property type="entry name" value="Lyase 2-enoyl-coa Hydratase, Chain A, domain 2"/>
    <property type="match status" value="1"/>
</dbReference>
<evidence type="ECO:0000313" key="4">
    <source>
        <dbReference type="Proteomes" id="UP000530564"/>
    </source>
</evidence>
<dbReference type="InterPro" id="IPR029045">
    <property type="entry name" value="ClpP/crotonase-like_dom_sf"/>
</dbReference>
<gene>
    <name evidence="3" type="ORF">GGQ61_003863</name>
</gene>
<evidence type="ECO:0000256" key="2">
    <source>
        <dbReference type="RuleBase" id="RU003707"/>
    </source>
</evidence>
<sequence length="264" mass="28723">MSKLVETSDAGHVRSIRLNRPEKKNALSQQLAWGVIEAVDAAARDDNVWVVALTGSGNAFCAGLDLTGSEPYHPDSAMTAQLDDISWVGQFVLALRKRCDKPVVGGINGVAVGAGLGLAMATDVRLVASSARLMAGYTRIGGSPDAGLTITLPQVMGYERAMRFMMENRTVVGAEALAWGMAGEAVDDANFHARLAEYCAQLCEWSPITLRLLKRGIVKSYESIDMEQQLRYEVSNIGRAFRSEDGQEARRAFLEKRKPVFQGR</sequence>
<accession>A0A840A2D7</accession>
<dbReference type="Pfam" id="PF00378">
    <property type="entry name" value="ECH_1"/>
    <property type="match status" value="1"/>
</dbReference>
<dbReference type="Proteomes" id="UP000530564">
    <property type="component" value="Unassembled WGS sequence"/>
</dbReference>
<dbReference type="PANTHER" id="PTHR43802:SF1">
    <property type="entry name" value="IP11341P-RELATED"/>
    <property type="match status" value="1"/>
</dbReference>
<dbReference type="SUPFAM" id="SSF52096">
    <property type="entry name" value="ClpP/crotonase"/>
    <property type="match status" value="1"/>
</dbReference>
<keyword evidence="4" id="KW-1185">Reference proteome</keyword>